<dbReference type="GO" id="GO:0005524">
    <property type="term" value="F:ATP binding"/>
    <property type="evidence" value="ECO:0007669"/>
    <property type="project" value="UniProtKB-KW"/>
</dbReference>
<evidence type="ECO:0000256" key="2">
    <source>
        <dbReference type="ARBA" id="ARBA00022741"/>
    </source>
</evidence>
<dbReference type="Pfam" id="PF00005">
    <property type="entry name" value="ABC_tran"/>
    <property type="match status" value="1"/>
</dbReference>
<evidence type="ECO:0000313" key="6">
    <source>
        <dbReference type="Proteomes" id="UP000239576"/>
    </source>
</evidence>
<keyword evidence="1" id="KW-0813">Transport</keyword>
<dbReference type="CDD" id="cd03225">
    <property type="entry name" value="ABC_cobalt_CbiO_domain1"/>
    <property type="match status" value="1"/>
</dbReference>
<dbReference type="InterPro" id="IPR015856">
    <property type="entry name" value="ABC_transpr_CbiO/EcfA_su"/>
</dbReference>
<dbReference type="PANTHER" id="PTHR24220">
    <property type="entry name" value="IMPORT ATP-BINDING PROTEIN"/>
    <property type="match status" value="1"/>
</dbReference>
<evidence type="ECO:0000256" key="1">
    <source>
        <dbReference type="ARBA" id="ARBA00022448"/>
    </source>
</evidence>
<organism evidence="5 6">
    <name type="scientific">Stenomitos frigidus ULC18</name>
    <dbReference type="NCBI Taxonomy" id="2107698"/>
    <lineage>
        <taxon>Bacteria</taxon>
        <taxon>Bacillati</taxon>
        <taxon>Cyanobacteriota</taxon>
        <taxon>Cyanophyceae</taxon>
        <taxon>Leptolyngbyales</taxon>
        <taxon>Leptolyngbyaceae</taxon>
        <taxon>Stenomitos</taxon>
    </lineage>
</organism>
<dbReference type="InterPro" id="IPR003593">
    <property type="entry name" value="AAA+_ATPase"/>
</dbReference>
<protein>
    <submittedName>
        <fullName evidence="5">Cobalt ABC transporter</fullName>
    </submittedName>
</protein>
<dbReference type="OrthoDB" id="422644at2"/>
<dbReference type="Gene3D" id="3.40.50.300">
    <property type="entry name" value="P-loop containing nucleotide triphosphate hydrolases"/>
    <property type="match status" value="1"/>
</dbReference>
<dbReference type="GO" id="GO:0005886">
    <property type="term" value="C:plasma membrane"/>
    <property type="evidence" value="ECO:0007669"/>
    <property type="project" value="TreeGrafter"/>
</dbReference>
<dbReference type="EMBL" id="PVWK01000142">
    <property type="protein sequence ID" value="PSB24518.1"/>
    <property type="molecule type" value="Genomic_DNA"/>
</dbReference>
<dbReference type="GO" id="GO:0022857">
    <property type="term" value="F:transmembrane transporter activity"/>
    <property type="evidence" value="ECO:0007669"/>
    <property type="project" value="TreeGrafter"/>
</dbReference>
<name>A0A2T1DVJ5_9CYAN</name>
<sequence length="246" mass="27703">MLLSGKTRADERLAADVHYLLRELSFEVFRGDRIALVGASGAGKTSLLRLLNRLSEPTGGVIYLDNQPLPQIPAVALRQQVALVLQESKLLGMTVQQALAYPLTLRHLDKRAIQDRIQKWSDRLHLPSDWLERTELQLSVGQRQWVAIVRALVAEPKVLLLDEPTASLDMGRSDLLLKVLSDVAQVDGTTVIMANHQLELAEQWCDRVLHLEQGQLRQDLTAQQLDWQALKQTLVAAETQQSEEWD</sequence>
<dbReference type="Proteomes" id="UP000239576">
    <property type="component" value="Unassembled WGS sequence"/>
</dbReference>
<dbReference type="PROSITE" id="PS50893">
    <property type="entry name" value="ABC_TRANSPORTER_2"/>
    <property type="match status" value="1"/>
</dbReference>
<proteinExistence type="predicted"/>
<dbReference type="SMART" id="SM00382">
    <property type="entry name" value="AAA"/>
    <property type="match status" value="1"/>
</dbReference>
<keyword evidence="2" id="KW-0547">Nucleotide-binding</keyword>
<dbReference type="AlphaFoldDB" id="A0A2T1DVJ5"/>
<keyword evidence="3" id="KW-0067">ATP-binding</keyword>
<dbReference type="InterPro" id="IPR003439">
    <property type="entry name" value="ABC_transporter-like_ATP-bd"/>
</dbReference>
<dbReference type="GO" id="GO:0016887">
    <property type="term" value="F:ATP hydrolysis activity"/>
    <property type="evidence" value="ECO:0007669"/>
    <property type="project" value="InterPro"/>
</dbReference>
<evidence type="ECO:0000313" key="5">
    <source>
        <dbReference type="EMBL" id="PSB24518.1"/>
    </source>
</evidence>
<accession>A0A2T1DVJ5</accession>
<dbReference type="InterPro" id="IPR015854">
    <property type="entry name" value="ABC_transpr_LolD-like"/>
</dbReference>
<dbReference type="SUPFAM" id="SSF52540">
    <property type="entry name" value="P-loop containing nucleoside triphosphate hydrolases"/>
    <property type="match status" value="1"/>
</dbReference>
<reference evidence="6" key="1">
    <citation type="submission" date="2018-02" db="EMBL/GenBank/DDBJ databases">
        <authorList>
            <person name="Moore K."/>
            <person name="Momper L."/>
        </authorList>
    </citation>
    <scope>NUCLEOTIDE SEQUENCE [LARGE SCALE GENOMIC DNA]</scope>
    <source>
        <strain evidence="6">ULC18</strain>
    </source>
</reference>
<keyword evidence="6" id="KW-1185">Reference proteome</keyword>
<evidence type="ECO:0000256" key="3">
    <source>
        <dbReference type="ARBA" id="ARBA00022840"/>
    </source>
</evidence>
<dbReference type="InterPro" id="IPR027417">
    <property type="entry name" value="P-loop_NTPase"/>
</dbReference>
<feature type="domain" description="ABC transporter" evidence="4">
    <location>
        <begin position="1"/>
        <end position="238"/>
    </location>
</feature>
<gene>
    <name evidence="5" type="ORF">C7B82_26145</name>
</gene>
<evidence type="ECO:0000259" key="4">
    <source>
        <dbReference type="PROSITE" id="PS50893"/>
    </source>
</evidence>
<reference evidence="5 6" key="2">
    <citation type="submission" date="2018-03" db="EMBL/GenBank/DDBJ databases">
        <title>The ancient ancestry and fast evolution of plastids.</title>
        <authorList>
            <person name="Moore K.R."/>
            <person name="Magnabosco C."/>
            <person name="Momper L."/>
            <person name="Gold D.A."/>
            <person name="Bosak T."/>
            <person name="Fournier G.P."/>
        </authorList>
    </citation>
    <scope>NUCLEOTIDE SEQUENCE [LARGE SCALE GENOMIC DNA]</scope>
    <source>
        <strain evidence="5 6">ULC18</strain>
    </source>
</reference>
<comment type="caution">
    <text evidence="5">The sequence shown here is derived from an EMBL/GenBank/DDBJ whole genome shotgun (WGS) entry which is preliminary data.</text>
</comment>